<dbReference type="PANTHER" id="PTHR42791:SF1">
    <property type="entry name" value="N-ACETYLTRANSFERASE DOMAIN-CONTAINING PROTEIN"/>
    <property type="match status" value="1"/>
</dbReference>
<feature type="domain" description="N-acetyltransferase" evidence="1">
    <location>
        <begin position="111"/>
        <end position="189"/>
    </location>
</feature>
<dbReference type="STRING" id="1416778.SAMN05443633_10285"/>
<proteinExistence type="predicted"/>
<evidence type="ECO:0000313" key="3">
    <source>
        <dbReference type="Proteomes" id="UP000184518"/>
    </source>
</evidence>
<evidence type="ECO:0000313" key="2">
    <source>
        <dbReference type="EMBL" id="SHE82469.1"/>
    </source>
</evidence>
<gene>
    <name evidence="2" type="ORF">SAMN05443633_10285</name>
</gene>
<keyword evidence="2" id="KW-0808">Transferase</keyword>
<protein>
    <submittedName>
        <fullName evidence="2">Acetyltransferase (GNAT) domain-containing protein</fullName>
    </submittedName>
</protein>
<dbReference type="Gene3D" id="3.40.630.30">
    <property type="match status" value="1"/>
</dbReference>
<dbReference type="InterPro" id="IPR016181">
    <property type="entry name" value="Acyl_CoA_acyltransferase"/>
</dbReference>
<dbReference type="SUPFAM" id="SSF55729">
    <property type="entry name" value="Acyl-CoA N-acyltransferases (Nat)"/>
    <property type="match status" value="1"/>
</dbReference>
<name>A0A1M4WMJ2_9FLAO</name>
<dbReference type="InterPro" id="IPR000182">
    <property type="entry name" value="GNAT_dom"/>
</dbReference>
<dbReference type="AlphaFoldDB" id="A0A1M4WMJ2"/>
<dbReference type="RefSeq" id="WP_072953366.1">
    <property type="nucleotide sequence ID" value="NZ_FQUT01000002.1"/>
</dbReference>
<sequence>MKKATFQDREKVVDILSQAFIDVLIPNSINFVIKKSGDRSKRLKALMEFQFDISMLYGSVFLSDDEKGCIVYLDKKGFGVKKILLEIKLLFNCIGIENVFKVVKREKLLKRFHPREKFVHLWLMGVLTNHQGKGIGTNLLKESLKIYEGELVYVETTTLENRIFYQQNGFEIFHETFELDYPLYFLSLK</sequence>
<dbReference type="Pfam" id="PF13508">
    <property type="entry name" value="Acetyltransf_7"/>
    <property type="match status" value="1"/>
</dbReference>
<dbReference type="GO" id="GO:0016747">
    <property type="term" value="F:acyltransferase activity, transferring groups other than amino-acyl groups"/>
    <property type="evidence" value="ECO:0007669"/>
    <property type="project" value="InterPro"/>
</dbReference>
<evidence type="ECO:0000259" key="1">
    <source>
        <dbReference type="PROSITE" id="PS51186"/>
    </source>
</evidence>
<dbReference type="EMBL" id="FQUT01000002">
    <property type="protein sequence ID" value="SHE82469.1"/>
    <property type="molecule type" value="Genomic_DNA"/>
</dbReference>
<dbReference type="Proteomes" id="UP000184518">
    <property type="component" value="Unassembled WGS sequence"/>
</dbReference>
<accession>A0A1M4WMJ2</accession>
<keyword evidence="3" id="KW-1185">Reference proteome</keyword>
<organism evidence="2 3">
    <name type="scientific">Chryseobacterium arachidis</name>
    <dbReference type="NCBI Taxonomy" id="1416778"/>
    <lineage>
        <taxon>Bacteria</taxon>
        <taxon>Pseudomonadati</taxon>
        <taxon>Bacteroidota</taxon>
        <taxon>Flavobacteriia</taxon>
        <taxon>Flavobacteriales</taxon>
        <taxon>Weeksellaceae</taxon>
        <taxon>Chryseobacterium group</taxon>
        <taxon>Chryseobacterium</taxon>
    </lineage>
</organism>
<dbReference type="PANTHER" id="PTHR42791">
    <property type="entry name" value="GNAT FAMILY ACETYLTRANSFERASE"/>
    <property type="match status" value="1"/>
</dbReference>
<dbReference type="OrthoDB" id="5319888at2"/>
<dbReference type="InterPro" id="IPR052523">
    <property type="entry name" value="Trichothecene_AcTrans"/>
</dbReference>
<reference evidence="3" key="1">
    <citation type="submission" date="2016-11" db="EMBL/GenBank/DDBJ databases">
        <authorList>
            <person name="Varghese N."/>
            <person name="Submissions S."/>
        </authorList>
    </citation>
    <scope>NUCLEOTIDE SEQUENCE [LARGE SCALE GENOMIC DNA]</scope>
    <source>
        <strain evidence="3">DSM 27619</strain>
    </source>
</reference>
<dbReference type="PROSITE" id="PS51186">
    <property type="entry name" value="GNAT"/>
    <property type="match status" value="1"/>
</dbReference>
<dbReference type="CDD" id="cd04301">
    <property type="entry name" value="NAT_SF"/>
    <property type="match status" value="1"/>
</dbReference>